<evidence type="ECO:0000256" key="1">
    <source>
        <dbReference type="SAM" id="MobiDB-lite"/>
    </source>
</evidence>
<feature type="domain" description="DUF6824" evidence="2">
    <location>
        <begin position="37"/>
        <end position="121"/>
    </location>
</feature>
<feature type="region of interest" description="Disordered" evidence="1">
    <location>
        <begin position="1"/>
        <end position="34"/>
    </location>
</feature>
<reference evidence="3" key="1">
    <citation type="submission" date="2021-01" db="EMBL/GenBank/DDBJ databases">
        <authorList>
            <person name="Corre E."/>
            <person name="Pelletier E."/>
            <person name="Niang G."/>
            <person name="Scheremetjew M."/>
            <person name="Finn R."/>
            <person name="Kale V."/>
            <person name="Holt S."/>
            <person name="Cochrane G."/>
            <person name="Meng A."/>
            <person name="Brown T."/>
            <person name="Cohen L."/>
        </authorList>
    </citation>
    <scope>NUCLEOTIDE SEQUENCE</scope>
    <source>
        <strain evidence="3">CCMP127</strain>
    </source>
</reference>
<dbReference type="EMBL" id="HBIM01021969">
    <property type="protein sequence ID" value="CAE0419513.1"/>
    <property type="molecule type" value="Transcribed_RNA"/>
</dbReference>
<gene>
    <name evidence="3" type="ORF">ACOF00016_LOCUS16346</name>
</gene>
<dbReference type="AlphaFoldDB" id="A0A7S3LDD8"/>
<proteinExistence type="predicted"/>
<feature type="compositionally biased region" description="Basic and acidic residues" evidence="1">
    <location>
        <begin position="349"/>
        <end position="367"/>
    </location>
</feature>
<sequence>MMQSHDEAGTSIPIQGSPSDSEERIDITGGSGIHVDDVLCGRGKVSFNHSGNKRFREAITRSLEGYRKATSRSEKAAIVQRILDGVSNAGGRFLKKNESTGQWYQLSEQQTKEKVSHAVRDAANTIDAKKGQGGTSKLKAAKKKEGKLPAEPSHMASFASSGRLDSSNFYDNLDRATREIRRHASAQGESWYGLDQPSYLPIAEALGGNAPERLPIRPIRDLQIHSEGHSYPSAEIPNAQVGRLTQSMHNPVPRLERGGAWVHLDMNPSRQSIGGLLLHGARRPGSSIMLPDGPRVGLAHNQSNSIGATESSAPPQPLPVPRPIHQQHSSDEGDNFLARINDVLGPLPSDEHDPVARYLDRPHPRDG</sequence>
<feature type="region of interest" description="Disordered" evidence="1">
    <location>
        <begin position="295"/>
        <end position="367"/>
    </location>
</feature>
<dbReference type="Pfam" id="PF20710">
    <property type="entry name" value="DUF6824"/>
    <property type="match status" value="1"/>
</dbReference>
<evidence type="ECO:0000313" key="3">
    <source>
        <dbReference type="EMBL" id="CAE0419513.1"/>
    </source>
</evidence>
<name>A0A7S3LDD8_9STRA</name>
<protein>
    <recommendedName>
        <fullName evidence="2">DUF6824 domain-containing protein</fullName>
    </recommendedName>
</protein>
<organism evidence="3">
    <name type="scientific">Amphora coffeiformis</name>
    <dbReference type="NCBI Taxonomy" id="265554"/>
    <lineage>
        <taxon>Eukaryota</taxon>
        <taxon>Sar</taxon>
        <taxon>Stramenopiles</taxon>
        <taxon>Ochrophyta</taxon>
        <taxon>Bacillariophyta</taxon>
        <taxon>Bacillariophyceae</taxon>
        <taxon>Bacillariophycidae</taxon>
        <taxon>Thalassiophysales</taxon>
        <taxon>Catenulaceae</taxon>
        <taxon>Amphora</taxon>
    </lineage>
</organism>
<dbReference type="InterPro" id="IPR049227">
    <property type="entry name" value="DUF6824"/>
</dbReference>
<feature type="region of interest" description="Disordered" evidence="1">
    <location>
        <begin position="128"/>
        <end position="161"/>
    </location>
</feature>
<evidence type="ECO:0000259" key="2">
    <source>
        <dbReference type="Pfam" id="PF20710"/>
    </source>
</evidence>
<accession>A0A7S3LDD8</accession>
<feature type="compositionally biased region" description="Polar residues" evidence="1">
    <location>
        <begin position="300"/>
        <end position="313"/>
    </location>
</feature>